<evidence type="ECO:0000256" key="8">
    <source>
        <dbReference type="ARBA" id="ARBA00029924"/>
    </source>
</evidence>
<comment type="similarity">
    <text evidence="1 11">Belongs to the RNA polymerase subunit omega family.</text>
</comment>
<dbReference type="NCBIfam" id="TIGR00690">
    <property type="entry name" value="rpoZ"/>
    <property type="match status" value="1"/>
</dbReference>
<evidence type="ECO:0000313" key="13">
    <source>
        <dbReference type="Proteomes" id="UP000597507"/>
    </source>
</evidence>
<dbReference type="GO" id="GO:0000428">
    <property type="term" value="C:DNA-directed RNA polymerase complex"/>
    <property type="evidence" value="ECO:0007669"/>
    <property type="project" value="UniProtKB-KW"/>
</dbReference>
<reference evidence="12 13" key="1">
    <citation type="journal article" date="2014" name="Int. J. Syst. Evol. Microbiol.">
        <title>Complete genome sequence of Corynebacterium casei LMG S-19264T (=DSM 44701T), isolated from a smear-ripened cheese.</title>
        <authorList>
            <consortium name="US DOE Joint Genome Institute (JGI-PGF)"/>
            <person name="Walter F."/>
            <person name="Albersmeier A."/>
            <person name="Kalinowski J."/>
            <person name="Ruckert C."/>
        </authorList>
    </citation>
    <scope>NUCLEOTIDE SEQUENCE [LARGE SCALE GENOMIC DNA]</scope>
    <source>
        <strain evidence="12 13">CGMCC 1.16330</strain>
    </source>
</reference>
<keyword evidence="7 11" id="KW-0804">Transcription</keyword>
<evidence type="ECO:0000256" key="11">
    <source>
        <dbReference type="HAMAP-Rule" id="MF_00366"/>
    </source>
</evidence>
<accession>A0A8J2Z9R4</accession>
<evidence type="ECO:0000256" key="7">
    <source>
        <dbReference type="ARBA" id="ARBA00023163"/>
    </source>
</evidence>
<dbReference type="AlphaFoldDB" id="A0A8J2Z9R4"/>
<organism evidence="12 13">
    <name type="scientific">Caldovatus sediminis</name>
    <dbReference type="NCBI Taxonomy" id="2041189"/>
    <lineage>
        <taxon>Bacteria</taxon>
        <taxon>Pseudomonadati</taxon>
        <taxon>Pseudomonadota</taxon>
        <taxon>Alphaproteobacteria</taxon>
        <taxon>Acetobacterales</taxon>
        <taxon>Roseomonadaceae</taxon>
        <taxon>Caldovatus</taxon>
    </lineage>
</organism>
<dbReference type="Gene3D" id="3.90.940.10">
    <property type="match status" value="1"/>
</dbReference>
<keyword evidence="6 11" id="KW-0548">Nucleotidyltransferase</keyword>
<evidence type="ECO:0000256" key="3">
    <source>
        <dbReference type="ARBA" id="ARBA00013725"/>
    </source>
</evidence>
<dbReference type="InterPro" id="IPR006110">
    <property type="entry name" value="Pol_omega/Rpo6/RPB6"/>
</dbReference>
<dbReference type="EMBL" id="BMKS01000003">
    <property type="protein sequence ID" value="GGG25599.1"/>
    <property type="molecule type" value="Genomic_DNA"/>
</dbReference>
<dbReference type="GO" id="GO:0006351">
    <property type="term" value="P:DNA-templated transcription"/>
    <property type="evidence" value="ECO:0007669"/>
    <property type="project" value="UniProtKB-UniRule"/>
</dbReference>
<dbReference type="GO" id="GO:0003677">
    <property type="term" value="F:DNA binding"/>
    <property type="evidence" value="ECO:0007669"/>
    <property type="project" value="UniProtKB-UniRule"/>
</dbReference>
<dbReference type="Pfam" id="PF01192">
    <property type="entry name" value="RNA_pol_Rpb6"/>
    <property type="match status" value="1"/>
</dbReference>
<comment type="function">
    <text evidence="11">Promotes RNA polymerase assembly. Latches the N- and C-terminal regions of the beta' subunit thereby facilitating its interaction with the beta and alpha subunits.</text>
</comment>
<protein>
    <recommendedName>
        <fullName evidence="3 11">DNA-directed RNA polymerase subunit omega</fullName>
        <shortName evidence="11">RNAP omega subunit</shortName>
        <ecNumber evidence="2 11">2.7.7.6</ecNumber>
    </recommendedName>
    <alternativeName>
        <fullName evidence="9 11">RNA polymerase omega subunit</fullName>
    </alternativeName>
    <alternativeName>
        <fullName evidence="8 11">Transcriptase subunit omega</fullName>
    </alternativeName>
</protein>
<evidence type="ECO:0000313" key="12">
    <source>
        <dbReference type="EMBL" id="GGG25599.1"/>
    </source>
</evidence>
<dbReference type="HAMAP" id="MF_00366">
    <property type="entry name" value="RNApol_bact_RpoZ"/>
    <property type="match status" value="1"/>
</dbReference>
<keyword evidence="4 11" id="KW-0240">DNA-directed RNA polymerase</keyword>
<dbReference type="Proteomes" id="UP000597507">
    <property type="component" value="Unassembled WGS sequence"/>
</dbReference>
<evidence type="ECO:0000256" key="5">
    <source>
        <dbReference type="ARBA" id="ARBA00022679"/>
    </source>
</evidence>
<dbReference type="SMART" id="SM01409">
    <property type="entry name" value="RNA_pol_Rpb6"/>
    <property type="match status" value="1"/>
</dbReference>
<evidence type="ECO:0000256" key="10">
    <source>
        <dbReference type="ARBA" id="ARBA00048552"/>
    </source>
</evidence>
<sequence length="138" mass="14655">MARVTVEDCILKVPNRFELVLLAAQRARNISRGAEILVDRDNDKNPVVALREIAEGLIDLSALEADLVKSLQRAPEPEPADEEVLDLIATDENIFGVMDVNEEPLPEAGGGSEELSPEEIEAAIAAELGGGNGGTAGR</sequence>
<proteinExistence type="inferred from homology"/>
<evidence type="ECO:0000256" key="1">
    <source>
        <dbReference type="ARBA" id="ARBA00006711"/>
    </source>
</evidence>
<comment type="caution">
    <text evidence="12">The sequence shown here is derived from an EMBL/GenBank/DDBJ whole genome shotgun (WGS) entry which is preliminary data.</text>
</comment>
<evidence type="ECO:0000256" key="4">
    <source>
        <dbReference type="ARBA" id="ARBA00022478"/>
    </source>
</evidence>
<keyword evidence="5 11" id="KW-0808">Transferase</keyword>
<name>A0A8J2Z9R4_9PROT</name>
<comment type="catalytic activity">
    <reaction evidence="10 11">
        <text>RNA(n) + a ribonucleoside 5'-triphosphate = RNA(n+1) + diphosphate</text>
        <dbReference type="Rhea" id="RHEA:21248"/>
        <dbReference type="Rhea" id="RHEA-COMP:14527"/>
        <dbReference type="Rhea" id="RHEA-COMP:17342"/>
        <dbReference type="ChEBI" id="CHEBI:33019"/>
        <dbReference type="ChEBI" id="CHEBI:61557"/>
        <dbReference type="ChEBI" id="CHEBI:140395"/>
        <dbReference type="EC" id="2.7.7.6"/>
    </reaction>
</comment>
<dbReference type="PANTHER" id="PTHR34476">
    <property type="entry name" value="DNA-DIRECTED RNA POLYMERASE SUBUNIT OMEGA"/>
    <property type="match status" value="1"/>
</dbReference>
<dbReference type="SUPFAM" id="SSF63562">
    <property type="entry name" value="RPB6/omega subunit-like"/>
    <property type="match status" value="1"/>
</dbReference>
<evidence type="ECO:0000256" key="6">
    <source>
        <dbReference type="ARBA" id="ARBA00022695"/>
    </source>
</evidence>
<evidence type="ECO:0000256" key="2">
    <source>
        <dbReference type="ARBA" id="ARBA00012418"/>
    </source>
</evidence>
<dbReference type="PANTHER" id="PTHR34476:SF1">
    <property type="entry name" value="DNA-DIRECTED RNA POLYMERASE SUBUNIT OMEGA"/>
    <property type="match status" value="1"/>
</dbReference>
<comment type="subunit">
    <text evidence="11">The RNAP catalytic core consists of 2 alpha, 1 beta, 1 beta' and 1 omega subunit. When a sigma factor is associated with the core the holoenzyme is formed, which can initiate transcription.</text>
</comment>
<dbReference type="GO" id="GO:0003899">
    <property type="term" value="F:DNA-directed RNA polymerase activity"/>
    <property type="evidence" value="ECO:0007669"/>
    <property type="project" value="UniProtKB-UniRule"/>
</dbReference>
<dbReference type="InterPro" id="IPR036161">
    <property type="entry name" value="RPB6/omega-like_sf"/>
</dbReference>
<evidence type="ECO:0000256" key="9">
    <source>
        <dbReference type="ARBA" id="ARBA00030998"/>
    </source>
</evidence>
<keyword evidence="13" id="KW-1185">Reference proteome</keyword>
<dbReference type="InterPro" id="IPR003716">
    <property type="entry name" value="DNA-dir_RNA_pol_omega"/>
</dbReference>
<dbReference type="RefSeq" id="WP_188899102.1">
    <property type="nucleotide sequence ID" value="NZ_BMKS01000003.1"/>
</dbReference>
<gene>
    <name evidence="11" type="primary">rpoZ</name>
    <name evidence="12" type="ORF">GCM10010964_11940</name>
</gene>
<dbReference type="EC" id="2.7.7.6" evidence="2 11"/>